<dbReference type="Pfam" id="PF02518">
    <property type="entry name" value="HATPase_c"/>
    <property type="match status" value="1"/>
</dbReference>
<keyword evidence="3" id="KW-0597">Phosphoprotein</keyword>
<dbReference type="Proteomes" id="UP001272097">
    <property type="component" value="Unassembled WGS sequence"/>
</dbReference>
<evidence type="ECO:0000259" key="8">
    <source>
        <dbReference type="PROSITE" id="PS50109"/>
    </source>
</evidence>
<dbReference type="EMBL" id="JAVIIS010000016">
    <property type="protein sequence ID" value="MDX8440617.1"/>
    <property type="molecule type" value="Genomic_DNA"/>
</dbReference>
<evidence type="ECO:0000256" key="6">
    <source>
        <dbReference type="ARBA" id="ARBA00023012"/>
    </source>
</evidence>
<dbReference type="SUPFAM" id="SSF55874">
    <property type="entry name" value="ATPase domain of HSP90 chaperone/DNA topoisomerase II/histidine kinase"/>
    <property type="match status" value="2"/>
</dbReference>
<organism evidence="9 10">
    <name type="scientific">Mesorhizobium australafricanum</name>
    <dbReference type="NCBI Taxonomy" id="3072311"/>
    <lineage>
        <taxon>Bacteria</taxon>
        <taxon>Pseudomonadati</taxon>
        <taxon>Pseudomonadota</taxon>
        <taxon>Alphaproteobacteria</taxon>
        <taxon>Hyphomicrobiales</taxon>
        <taxon>Phyllobacteriaceae</taxon>
        <taxon>Mesorhizobium</taxon>
    </lineage>
</organism>
<dbReference type="PROSITE" id="PS50109">
    <property type="entry name" value="HIS_KIN"/>
    <property type="match status" value="1"/>
</dbReference>
<dbReference type="Gene3D" id="3.30.565.10">
    <property type="entry name" value="Histidine kinase-like ATPase, C-terminal domain"/>
    <property type="match status" value="2"/>
</dbReference>
<keyword evidence="6" id="KW-0902">Two-component regulatory system</keyword>
<evidence type="ECO:0000313" key="10">
    <source>
        <dbReference type="Proteomes" id="UP001272097"/>
    </source>
</evidence>
<dbReference type="RefSeq" id="WP_320214544.1">
    <property type="nucleotide sequence ID" value="NZ_JAVIIS010000016.1"/>
</dbReference>
<evidence type="ECO:0000256" key="3">
    <source>
        <dbReference type="ARBA" id="ARBA00022553"/>
    </source>
</evidence>
<gene>
    <name evidence="9" type="ORF">RFM51_13535</name>
</gene>
<keyword evidence="4" id="KW-0808">Transferase</keyword>
<sequence length="759" mass="84587">MPGFSVDTKLFRELGELLVGRESTALVELIKNAYDADATEVTILGEGIAKPNGRIIVTDNGVGMTKTEFTEGFLRIAGRSKLGADRRSPWFQRRYTGEKGVGRLAAHKLARVVKIISRRWNGKDRDPVGGFPADEIIDAAINWDKIEALDTINEIETSDAISLNSDSSLGRSSGTTLTLSPLRKQWTERDREQFVDEVATLTPPEVVVGPLRSTVTAAPPLFDKLNVRDELRPGGFQVSYAGDLTLSESELPAEAESASWIIEIDCDKDKRRLRISVLPTRKTQAEFTNAESFVLNRKLEETDPSVGFQARLFQMSNGQWPKRYQGVRVYFEGFRVLPYGDTRDDWLQLDRDYRSRGHTELGRLRKRTGWDLPVGNDKEMLAIQGNTAFFGAVLITRSGADELEMLVNREGFIPGKQFDFITETVRLAIDLQVRLRYAATSEVKQARQITRDRQQRAAQRAASGQAPTAYNLRELHEVARQSLNNARLAISTGRAEDAEAEFVQLEENLLSAVELGDEVISEATMFRVVASLGLEHAAFIHEVRSLSLSAQTLSDALESIARGVADETVAKRLRAIAADARQLRERLRRNAIYLADVTGIEGRRRRSRQALRERVERVLGFFENAIKRRSAVVDIDIPANLQTPPLFPAELVAILSNLLSNAIKFMGDKGRIRIASETGNGSFRLRIENTGDKVDPQNSDRWFEPFRSTTTSIDEALGQGMGLGLTITRSLVDEYGGTIRFVLPSAGYATAIEVEFPRT</sequence>
<evidence type="ECO:0000256" key="1">
    <source>
        <dbReference type="ARBA" id="ARBA00000085"/>
    </source>
</evidence>
<protein>
    <recommendedName>
        <fullName evidence="2">histidine kinase</fullName>
        <ecNumber evidence="2">2.7.13.3</ecNumber>
    </recommendedName>
</protein>
<dbReference type="PANTHER" id="PTHR44936">
    <property type="entry name" value="SENSOR PROTEIN CREC"/>
    <property type="match status" value="1"/>
</dbReference>
<dbReference type="InterPro" id="IPR005467">
    <property type="entry name" value="His_kinase_dom"/>
</dbReference>
<feature type="domain" description="Histidine kinase" evidence="8">
    <location>
        <begin position="538"/>
        <end position="759"/>
    </location>
</feature>
<feature type="coiled-coil region" evidence="7">
    <location>
        <begin position="488"/>
        <end position="515"/>
    </location>
</feature>
<dbReference type="SMART" id="SM00387">
    <property type="entry name" value="HATPase_c"/>
    <property type="match status" value="1"/>
</dbReference>
<evidence type="ECO:0000313" key="9">
    <source>
        <dbReference type="EMBL" id="MDX8440617.1"/>
    </source>
</evidence>
<keyword evidence="9" id="KW-0067">ATP-binding</keyword>
<dbReference type="InterPro" id="IPR050980">
    <property type="entry name" value="2C_sensor_his_kinase"/>
</dbReference>
<keyword evidence="7" id="KW-0175">Coiled coil</keyword>
<dbReference type="PANTHER" id="PTHR44936:SF9">
    <property type="entry name" value="SENSOR PROTEIN CREC"/>
    <property type="match status" value="1"/>
</dbReference>
<dbReference type="Pfam" id="PF13589">
    <property type="entry name" value="HATPase_c_3"/>
    <property type="match status" value="1"/>
</dbReference>
<evidence type="ECO:0000256" key="5">
    <source>
        <dbReference type="ARBA" id="ARBA00022777"/>
    </source>
</evidence>
<comment type="catalytic activity">
    <reaction evidence="1">
        <text>ATP + protein L-histidine = ADP + protein N-phospho-L-histidine.</text>
        <dbReference type="EC" id="2.7.13.3"/>
    </reaction>
</comment>
<accession>A0ABU4X099</accession>
<dbReference type="GO" id="GO:0005524">
    <property type="term" value="F:ATP binding"/>
    <property type="evidence" value="ECO:0007669"/>
    <property type="project" value="UniProtKB-KW"/>
</dbReference>
<reference evidence="9 10" key="1">
    <citation type="submission" date="2023-08" db="EMBL/GenBank/DDBJ databases">
        <title>Implementing the SeqCode for naming new Mesorhizobium species isolated from Vachellia karroo root nodules.</title>
        <authorList>
            <person name="Van Lill M."/>
        </authorList>
    </citation>
    <scope>NUCLEOTIDE SEQUENCE [LARGE SCALE GENOMIC DNA]</scope>
    <source>
        <strain evidence="9 10">VK3E</strain>
    </source>
</reference>
<keyword evidence="10" id="KW-1185">Reference proteome</keyword>
<dbReference type="InterPro" id="IPR003594">
    <property type="entry name" value="HATPase_dom"/>
</dbReference>
<dbReference type="PRINTS" id="PR00344">
    <property type="entry name" value="BCTRLSENSOR"/>
</dbReference>
<proteinExistence type="predicted"/>
<dbReference type="InterPro" id="IPR004358">
    <property type="entry name" value="Sig_transdc_His_kin-like_C"/>
</dbReference>
<keyword evidence="9" id="KW-0547">Nucleotide-binding</keyword>
<dbReference type="EC" id="2.7.13.3" evidence="2"/>
<keyword evidence="5" id="KW-0418">Kinase</keyword>
<evidence type="ECO:0000256" key="4">
    <source>
        <dbReference type="ARBA" id="ARBA00022679"/>
    </source>
</evidence>
<comment type="caution">
    <text evidence="9">The sequence shown here is derived from an EMBL/GenBank/DDBJ whole genome shotgun (WGS) entry which is preliminary data.</text>
</comment>
<name>A0ABU4X099_9HYPH</name>
<dbReference type="InterPro" id="IPR036890">
    <property type="entry name" value="HATPase_C_sf"/>
</dbReference>
<evidence type="ECO:0000256" key="2">
    <source>
        <dbReference type="ARBA" id="ARBA00012438"/>
    </source>
</evidence>
<evidence type="ECO:0000256" key="7">
    <source>
        <dbReference type="SAM" id="Coils"/>
    </source>
</evidence>